<dbReference type="InterPro" id="IPR003675">
    <property type="entry name" value="Rce1/LyrA-like_dom"/>
</dbReference>
<dbReference type="Proteomes" id="UP000177117">
    <property type="component" value="Unassembled WGS sequence"/>
</dbReference>
<dbReference type="EMBL" id="MGJD01000010">
    <property type="protein sequence ID" value="OGN01109.1"/>
    <property type="molecule type" value="Genomic_DNA"/>
</dbReference>
<proteinExistence type="predicted"/>
<dbReference type="AlphaFoldDB" id="A0A1F8EM54"/>
<dbReference type="Pfam" id="PF02517">
    <property type="entry name" value="Rce1-like"/>
    <property type="match status" value="1"/>
</dbReference>
<keyword evidence="1" id="KW-0472">Membrane</keyword>
<feature type="domain" description="CAAX prenyl protease 2/Lysostaphin resistance protein A-like" evidence="2">
    <location>
        <begin position="24"/>
        <end position="58"/>
    </location>
</feature>
<comment type="caution">
    <text evidence="3">The sequence shown here is derived from an EMBL/GenBank/DDBJ whole genome shotgun (WGS) entry which is preliminary data.</text>
</comment>
<reference evidence="3 4" key="1">
    <citation type="journal article" date="2016" name="Nat. Commun.">
        <title>Thousands of microbial genomes shed light on interconnected biogeochemical processes in an aquifer system.</title>
        <authorList>
            <person name="Anantharaman K."/>
            <person name="Brown C.T."/>
            <person name="Hug L.A."/>
            <person name="Sharon I."/>
            <person name="Castelle C.J."/>
            <person name="Probst A.J."/>
            <person name="Thomas B.C."/>
            <person name="Singh A."/>
            <person name="Wilkins M.J."/>
            <person name="Karaoz U."/>
            <person name="Brodie E.L."/>
            <person name="Williams K.H."/>
            <person name="Hubbard S.S."/>
            <person name="Banfield J.F."/>
        </authorList>
    </citation>
    <scope>NUCLEOTIDE SEQUENCE [LARGE SCALE GENOMIC DNA]</scope>
</reference>
<evidence type="ECO:0000313" key="3">
    <source>
        <dbReference type="EMBL" id="OGN01109.1"/>
    </source>
</evidence>
<evidence type="ECO:0000313" key="4">
    <source>
        <dbReference type="Proteomes" id="UP000177117"/>
    </source>
</evidence>
<organism evidence="3 4">
    <name type="scientific">Candidatus Yanofskybacteria bacterium RIFCSPHIGHO2_01_FULL_41_53</name>
    <dbReference type="NCBI Taxonomy" id="1802663"/>
    <lineage>
        <taxon>Bacteria</taxon>
        <taxon>Candidatus Yanofskyibacteriota</taxon>
    </lineage>
</organism>
<evidence type="ECO:0000259" key="2">
    <source>
        <dbReference type="Pfam" id="PF02517"/>
    </source>
</evidence>
<dbReference type="GO" id="GO:0080120">
    <property type="term" value="P:CAAX-box protein maturation"/>
    <property type="evidence" value="ECO:0007669"/>
    <property type="project" value="UniProtKB-ARBA"/>
</dbReference>
<evidence type="ECO:0000256" key="1">
    <source>
        <dbReference type="SAM" id="Phobius"/>
    </source>
</evidence>
<feature type="transmembrane region" description="Helical" evidence="1">
    <location>
        <begin position="33"/>
        <end position="64"/>
    </location>
</feature>
<gene>
    <name evidence="3" type="ORF">A2650_00405</name>
</gene>
<keyword evidence="1" id="KW-1133">Transmembrane helix</keyword>
<keyword evidence="1" id="KW-0812">Transmembrane</keyword>
<accession>A0A1F8EM54</accession>
<protein>
    <recommendedName>
        <fullName evidence="2">CAAX prenyl protease 2/Lysostaphin resistance protein A-like domain-containing protein</fullName>
    </recommendedName>
</protein>
<sequence>MLAHLLETRGRYEDGTSRTYTKHEIYNTGLGGIFYGVIVVTTGSLWPSIFLHIMWNLFVMLPFINKDKLIKFSKSLQR</sequence>
<name>A0A1F8EM54_9BACT</name>
<dbReference type="GO" id="GO:0004175">
    <property type="term" value="F:endopeptidase activity"/>
    <property type="evidence" value="ECO:0007669"/>
    <property type="project" value="UniProtKB-ARBA"/>
</dbReference>